<comment type="caution">
    <text evidence="9">The sequence shown here is derived from an EMBL/GenBank/DDBJ whole genome shotgun (WGS) entry which is preliminary data.</text>
</comment>
<dbReference type="Proteomes" id="UP000251889">
    <property type="component" value="Unassembled WGS sequence"/>
</dbReference>
<name>A0A364Y6R1_9BACT</name>
<reference evidence="9 10" key="1">
    <citation type="submission" date="2018-06" db="EMBL/GenBank/DDBJ databases">
        <title>Chryseolinea flavus sp. nov., a member of the phylum Bacteroidetes isolated from soil.</title>
        <authorList>
            <person name="Li Y."/>
            <person name="Wang J."/>
        </authorList>
    </citation>
    <scope>NUCLEOTIDE SEQUENCE [LARGE SCALE GENOMIC DNA]</scope>
    <source>
        <strain evidence="9 10">SDU1-6</strain>
    </source>
</reference>
<dbReference type="GO" id="GO:0006265">
    <property type="term" value="P:DNA topological change"/>
    <property type="evidence" value="ECO:0007669"/>
    <property type="project" value="InterPro"/>
</dbReference>
<dbReference type="InterPro" id="IPR011010">
    <property type="entry name" value="DNA_brk_join_enz"/>
</dbReference>
<dbReference type="Gene3D" id="3.30.66.10">
    <property type="entry name" value="DNA topoisomerase I domain"/>
    <property type="match status" value="1"/>
</dbReference>
<organism evidence="9 10">
    <name type="scientific">Pseudochryseolinea flava</name>
    <dbReference type="NCBI Taxonomy" id="2059302"/>
    <lineage>
        <taxon>Bacteria</taxon>
        <taxon>Pseudomonadati</taxon>
        <taxon>Bacteroidota</taxon>
        <taxon>Cytophagia</taxon>
        <taxon>Cytophagales</taxon>
        <taxon>Fulvivirgaceae</taxon>
        <taxon>Pseudochryseolinea</taxon>
    </lineage>
</organism>
<proteinExistence type="inferred from homology"/>
<feature type="domain" description="DNA topoisomerase IB N-terminal" evidence="8">
    <location>
        <begin position="44"/>
        <end position="91"/>
    </location>
</feature>
<accession>A0A364Y6R1</accession>
<dbReference type="EMBL" id="QMFY01000003">
    <property type="protein sequence ID" value="RAW01788.1"/>
    <property type="molecule type" value="Genomic_DNA"/>
</dbReference>
<evidence type="ECO:0000259" key="8">
    <source>
        <dbReference type="Pfam" id="PF21338"/>
    </source>
</evidence>
<keyword evidence="4" id="KW-0799">Topoisomerase</keyword>
<evidence type="ECO:0000313" key="10">
    <source>
        <dbReference type="Proteomes" id="UP000251889"/>
    </source>
</evidence>
<dbReference type="EC" id="5.6.2.1" evidence="3"/>
<dbReference type="GO" id="GO:0003677">
    <property type="term" value="F:DNA binding"/>
    <property type="evidence" value="ECO:0007669"/>
    <property type="project" value="UniProtKB-KW"/>
</dbReference>
<comment type="similarity">
    <text evidence="2">Belongs to the type IB topoisomerase family.</text>
</comment>
<dbReference type="Gene3D" id="1.10.132.120">
    <property type="match status" value="1"/>
</dbReference>
<dbReference type="InterPro" id="IPR049331">
    <property type="entry name" value="Top1B_N_bact"/>
</dbReference>
<dbReference type="InterPro" id="IPR013500">
    <property type="entry name" value="TopoI_cat_euk"/>
</dbReference>
<dbReference type="SUPFAM" id="SSF55869">
    <property type="entry name" value="DNA topoisomerase I domain"/>
    <property type="match status" value="1"/>
</dbReference>
<feature type="domain" description="DNA topoisomerase I catalytic core eukaryotic-type" evidence="7">
    <location>
        <begin position="106"/>
        <end position="329"/>
    </location>
</feature>
<dbReference type="Pfam" id="PF01028">
    <property type="entry name" value="Topoisom_I"/>
    <property type="match status" value="1"/>
</dbReference>
<keyword evidence="5" id="KW-0238">DNA-binding</keyword>
<dbReference type="RefSeq" id="WP_112746528.1">
    <property type="nucleotide sequence ID" value="NZ_QMFY01000003.1"/>
</dbReference>
<evidence type="ECO:0000313" key="9">
    <source>
        <dbReference type="EMBL" id="RAW01788.1"/>
    </source>
</evidence>
<dbReference type="Pfam" id="PF21338">
    <property type="entry name" value="Top1B_N_bact"/>
    <property type="match status" value="1"/>
</dbReference>
<dbReference type="Gene3D" id="3.90.15.10">
    <property type="entry name" value="Topoisomerase I, Chain A, domain 3"/>
    <property type="match status" value="1"/>
</dbReference>
<dbReference type="GO" id="GO:0003917">
    <property type="term" value="F:DNA topoisomerase type I (single strand cut, ATP-independent) activity"/>
    <property type="evidence" value="ECO:0007669"/>
    <property type="project" value="UniProtKB-EC"/>
</dbReference>
<dbReference type="InterPro" id="IPR001631">
    <property type="entry name" value="TopoI"/>
</dbReference>
<evidence type="ECO:0000259" key="7">
    <source>
        <dbReference type="Pfam" id="PF01028"/>
    </source>
</evidence>
<evidence type="ECO:0000256" key="6">
    <source>
        <dbReference type="ARBA" id="ARBA00023235"/>
    </source>
</evidence>
<dbReference type="OrthoDB" id="9778962at2"/>
<protein>
    <recommendedName>
        <fullName evidence="3">DNA topoisomerase</fullName>
        <ecNumber evidence="3">5.6.2.1</ecNumber>
    </recommendedName>
</protein>
<evidence type="ECO:0000256" key="2">
    <source>
        <dbReference type="ARBA" id="ARBA00006645"/>
    </source>
</evidence>
<evidence type="ECO:0000256" key="4">
    <source>
        <dbReference type="ARBA" id="ARBA00023029"/>
    </source>
</evidence>
<evidence type="ECO:0000256" key="5">
    <source>
        <dbReference type="ARBA" id="ARBA00023125"/>
    </source>
</evidence>
<evidence type="ECO:0000256" key="3">
    <source>
        <dbReference type="ARBA" id="ARBA00012891"/>
    </source>
</evidence>
<comment type="catalytic activity">
    <reaction evidence="1">
        <text>ATP-independent breakage of single-stranded DNA, followed by passage and rejoining.</text>
        <dbReference type="EC" id="5.6.2.1"/>
    </reaction>
</comment>
<keyword evidence="10" id="KW-1185">Reference proteome</keyword>
<evidence type="ECO:0000256" key="1">
    <source>
        <dbReference type="ARBA" id="ARBA00000213"/>
    </source>
</evidence>
<dbReference type="PROSITE" id="PS52038">
    <property type="entry name" value="TOPO_IB_2"/>
    <property type="match status" value="1"/>
</dbReference>
<dbReference type="SUPFAM" id="SSF56349">
    <property type="entry name" value="DNA breaking-rejoining enzymes"/>
    <property type="match status" value="1"/>
</dbReference>
<dbReference type="InterPro" id="IPR035447">
    <property type="entry name" value="DNA_topo_I_N_sf"/>
</dbReference>
<keyword evidence="6 9" id="KW-0413">Isomerase</keyword>
<gene>
    <name evidence="9" type="ORF">DQQ10_09075</name>
</gene>
<sequence length="359" mass="41132">MLLKLPHDEIVKIEKDYEKIARIVRLVYVNDGMPGIRRMKKGKGFRYTSSDKKSVTSETLTRIKKLAIPPAWTSVWICALDNGHIQATGFDLRKRKQYRYHSLWNEARSETKFHKLLEFGKVLPAIRAKLEDDIACNRLSREKVLATIISLMERTYIRVGNEDYEKLYGSYGVTTLKDNHVAISGSEIKFSFTGKKQVTHNISIKNKRLARIVKQCRDIPGKELFQYYDELGNRHTVDSGMVNDYIKEASGGEYSAKDFRTWAGTLNILRSLKSLGDAVTVSASKKNVIAALDEVSKKLGNTRAVCKKYYVHPSIIKLYEENNLKKYLKELDNIEEPDERTGLAHDEKVLMKILKSLHA</sequence>
<dbReference type="InterPro" id="IPR014711">
    <property type="entry name" value="TopoI_cat_a-hlx-sub_euk"/>
</dbReference>
<dbReference type="PRINTS" id="PR00416">
    <property type="entry name" value="EUTPISMRASEI"/>
</dbReference>
<dbReference type="AlphaFoldDB" id="A0A364Y6R1"/>